<feature type="domain" description="NADH dehydrogenase subunit 2 C-terminal" evidence="19">
    <location>
        <begin position="292"/>
        <end position="345"/>
    </location>
</feature>
<dbReference type="GO" id="GO:0006120">
    <property type="term" value="P:mitochondrial electron transport, NADH to ubiquinone"/>
    <property type="evidence" value="ECO:0007669"/>
    <property type="project" value="InterPro"/>
</dbReference>
<sequence>MRRINPYPLLVFISSLGLGTICTLMSTHWIFAWIGLEISTLAIIPLMASSHHPRATEATFKYFIVQAAGAATIMLAALINAQLVTEWQISSTFHPLPATLAIFALALKLGLAPLHLWLPEVLQGLDLNTGLILSTWQKLAPFALIVQMPCPHKYILVFIGALSVLLGGWGGINQTQLRKVLAYSSVAHLGWMLVVSHFAPNITAFALALYILINASTFLAFKALNGASINSLAHSALTIPYLTAAIPWVLMSLGGIPPLSGFTPKWFIVNELANNELPITALIMVFSTLLSLFFYLRIARALSLIASPNNTLYMGAWQLLKKRFSLIKSQLIAGAILLLPLTPVIVAIIKWFLS</sequence>
<dbReference type="GO" id="GO:0005743">
    <property type="term" value="C:mitochondrial inner membrane"/>
    <property type="evidence" value="ECO:0007669"/>
    <property type="project" value="UniProtKB-SubCell"/>
</dbReference>
<feature type="transmembrane region" description="Helical" evidence="17">
    <location>
        <begin position="205"/>
        <end position="224"/>
    </location>
</feature>
<evidence type="ECO:0000256" key="15">
    <source>
        <dbReference type="ARBA" id="ARBA00023136"/>
    </source>
</evidence>
<feature type="transmembrane region" description="Helical" evidence="17">
    <location>
        <begin position="277"/>
        <end position="296"/>
    </location>
</feature>
<organism evidence="20">
    <name type="scientific">Trichonotus filamentosus</name>
    <dbReference type="NCBI Taxonomy" id="1703790"/>
    <lineage>
        <taxon>Eukaryota</taxon>
        <taxon>Metazoa</taxon>
        <taxon>Chordata</taxon>
        <taxon>Craniata</taxon>
        <taxon>Vertebrata</taxon>
        <taxon>Euteleostomi</taxon>
        <taxon>Actinopterygii</taxon>
        <taxon>Neopterygii</taxon>
        <taxon>Teleostei</taxon>
        <taxon>Neoteleostei</taxon>
        <taxon>Acanthomorphata</taxon>
        <taxon>Gobiaria</taxon>
        <taxon>Gobiiformes</taxon>
        <taxon>Trichonotoidei</taxon>
        <taxon>Trichonotidae</taxon>
        <taxon>Trichonotus</taxon>
    </lineage>
</organism>
<evidence type="ECO:0000256" key="6">
    <source>
        <dbReference type="ARBA" id="ARBA00022660"/>
    </source>
</evidence>
<proteinExistence type="inferred from homology"/>
<evidence type="ECO:0000256" key="17">
    <source>
        <dbReference type="RuleBase" id="RU003403"/>
    </source>
</evidence>
<keyword evidence="15 17" id="KW-0472">Membrane</keyword>
<dbReference type="PANTHER" id="PTHR46552:SF1">
    <property type="entry name" value="NADH-UBIQUINONE OXIDOREDUCTASE CHAIN 2"/>
    <property type="match status" value="1"/>
</dbReference>
<keyword evidence="6 17" id="KW-0679">Respiratory chain</keyword>
<evidence type="ECO:0000256" key="5">
    <source>
        <dbReference type="ARBA" id="ARBA00022448"/>
    </source>
</evidence>
<comment type="subcellular location">
    <subcellularLocation>
        <location evidence="1 17">Mitochondrion inner membrane</location>
        <topology evidence="1 17">Multi-pass membrane protein</topology>
    </subcellularLocation>
</comment>
<comment type="function">
    <text evidence="17">Core subunit of the mitochondrial membrane respiratory chain NADH dehydrogenase (Complex I) which catalyzes electron transfer from NADH through the respiratory chain, using ubiquinone as an electron acceptor. Essential for the catalytic activity and assembly of complex I.</text>
</comment>
<feature type="transmembrane region" description="Helical" evidence="17">
    <location>
        <begin position="7"/>
        <end position="26"/>
    </location>
</feature>
<protein>
    <recommendedName>
        <fullName evidence="4 17">NADH-ubiquinone oxidoreductase chain 2</fullName>
        <ecNumber evidence="3 17">7.1.1.2</ecNumber>
    </recommendedName>
</protein>
<dbReference type="Pfam" id="PF00361">
    <property type="entry name" value="Proton_antipo_M"/>
    <property type="match status" value="1"/>
</dbReference>
<keyword evidence="7 17" id="KW-0812">Transmembrane</keyword>
<keyword evidence="9 17" id="KW-1278">Translocase</keyword>
<dbReference type="InterPro" id="IPR001750">
    <property type="entry name" value="ND/Mrp_TM"/>
</dbReference>
<feature type="transmembrane region" description="Helical" evidence="17">
    <location>
        <begin position="154"/>
        <end position="173"/>
    </location>
</feature>
<dbReference type="EC" id="7.1.1.2" evidence="3 17"/>
<dbReference type="PRINTS" id="PR01436">
    <property type="entry name" value="NADHDHGNASE2"/>
</dbReference>
<comment type="catalytic activity">
    <reaction evidence="16 17">
        <text>a ubiquinone + NADH + 5 H(+)(in) = a ubiquinol + NAD(+) + 4 H(+)(out)</text>
        <dbReference type="Rhea" id="RHEA:29091"/>
        <dbReference type="Rhea" id="RHEA-COMP:9565"/>
        <dbReference type="Rhea" id="RHEA-COMP:9566"/>
        <dbReference type="ChEBI" id="CHEBI:15378"/>
        <dbReference type="ChEBI" id="CHEBI:16389"/>
        <dbReference type="ChEBI" id="CHEBI:17976"/>
        <dbReference type="ChEBI" id="CHEBI:57540"/>
        <dbReference type="ChEBI" id="CHEBI:57945"/>
        <dbReference type="EC" id="7.1.1.2"/>
    </reaction>
</comment>
<gene>
    <name evidence="20" type="primary">ND2</name>
</gene>
<dbReference type="AlphaFoldDB" id="A0A348B098"/>
<evidence type="ECO:0000256" key="12">
    <source>
        <dbReference type="ARBA" id="ARBA00023027"/>
    </source>
</evidence>
<keyword evidence="12 17" id="KW-0520">NAD</keyword>
<dbReference type="InterPro" id="IPR010933">
    <property type="entry name" value="NADH_DH_su2_C"/>
</dbReference>
<evidence type="ECO:0000256" key="14">
    <source>
        <dbReference type="ARBA" id="ARBA00023128"/>
    </source>
</evidence>
<evidence type="ECO:0000256" key="13">
    <source>
        <dbReference type="ARBA" id="ARBA00023075"/>
    </source>
</evidence>
<comment type="similarity">
    <text evidence="2 17">Belongs to the complex I subunit 2 family.</text>
</comment>
<keyword evidence="8 17" id="KW-0999">Mitochondrion inner membrane</keyword>
<feature type="transmembrane region" description="Helical" evidence="17">
    <location>
        <begin position="62"/>
        <end position="84"/>
    </location>
</feature>
<evidence type="ECO:0000256" key="1">
    <source>
        <dbReference type="ARBA" id="ARBA00004448"/>
    </source>
</evidence>
<geneLocation type="mitochondrion" evidence="20"/>
<dbReference type="InterPro" id="IPR050175">
    <property type="entry name" value="Complex_I_Subunit_2"/>
</dbReference>
<accession>A0A348B098</accession>
<evidence type="ECO:0000256" key="2">
    <source>
        <dbReference type="ARBA" id="ARBA00007012"/>
    </source>
</evidence>
<feature type="transmembrane region" description="Helical" evidence="17">
    <location>
        <begin position="236"/>
        <end position="257"/>
    </location>
</feature>
<evidence type="ECO:0000256" key="9">
    <source>
        <dbReference type="ARBA" id="ARBA00022967"/>
    </source>
</evidence>
<evidence type="ECO:0000256" key="16">
    <source>
        <dbReference type="ARBA" id="ARBA00049551"/>
    </source>
</evidence>
<evidence type="ECO:0000256" key="4">
    <source>
        <dbReference type="ARBA" id="ARBA00021008"/>
    </source>
</evidence>
<feature type="transmembrane region" description="Helical" evidence="17">
    <location>
        <begin position="96"/>
        <end position="118"/>
    </location>
</feature>
<evidence type="ECO:0000313" key="20">
    <source>
        <dbReference type="EMBL" id="BBD71093.1"/>
    </source>
</evidence>
<name>A0A348B098_9TELE</name>
<reference evidence="20" key="1">
    <citation type="submission" date="2017-08" db="EMBL/GenBank/DDBJ databases">
        <title>Complete nucleotide sequence and gene rearrangement of the mitochondrial genome of Trichonotus filamentosus.</title>
        <authorList>
            <person name="Satoh T.P."/>
        </authorList>
    </citation>
    <scope>NUCLEOTIDE SEQUENCE</scope>
</reference>
<feature type="transmembrane region" description="Helical" evidence="17">
    <location>
        <begin position="331"/>
        <end position="353"/>
    </location>
</feature>
<evidence type="ECO:0000256" key="3">
    <source>
        <dbReference type="ARBA" id="ARBA00012944"/>
    </source>
</evidence>
<feature type="domain" description="NADH:quinone oxidoreductase/Mrp antiporter transmembrane" evidence="18">
    <location>
        <begin position="26"/>
        <end position="291"/>
    </location>
</feature>
<evidence type="ECO:0000259" key="18">
    <source>
        <dbReference type="Pfam" id="PF00361"/>
    </source>
</evidence>
<dbReference type="PANTHER" id="PTHR46552">
    <property type="entry name" value="NADH-UBIQUINONE OXIDOREDUCTASE CHAIN 2"/>
    <property type="match status" value="1"/>
</dbReference>
<evidence type="ECO:0000259" key="19">
    <source>
        <dbReference type="Pfam" id="PF06444"/>
    </source>
</evidence>
<evidence type="ECO:0000256" key="8">
    <source>
        <dbReference type="ARBA" id="ARBA00022792"/>
    </source>
</evidence>
<keyword evidence="10 17" id="KW-0249">Electron transport</keyword>
<keyword evidence="13 17" id="KW-0830">Ubiquinone</keyword>
<dbReference type="InterPro" id="IPR003917">
    <property type="entry name" value="NADH_UbQ_OxRdtase_chain2"/>
</dbReference>
<feature type="transmembrane region" description="Helical" evidence="17">
    <location>
        <begin position="180"/>
        <end position="199"/>
    </location>
</feature>
<dbReference type="Pfam" id="PF06444">
    <property type="entry name" value="NADH_dehy_S2_C"/>
    <property type="match status" value="1"/>
</dbReference>
<keyword evidence="11 17" id="KW-1133">Transmembrane helix</keyword>
<keyword evidence="14 17" id="KW-0496">Mitochondrion</keyword>
<evidence type="ECO:0000256" key="11">
    <source>
        <dbReference type="ARBA" id="ARBA00022989"/>
    </source>
</evidence>
<keyword evidence="5" id="KW-0813">Transport</keyword>
<evidence type="ECO:0000256" key="10">
    <source>
        <dbReference type="ARBA" id="ARBA00022982"/>
    </source>
</evidence>
<dbReference type="GO" id="GO:0008137">
    <property type="term" value="F:NADH dehydrogenase (ubiquinone) activity"/>
    <property type="evidence" value="ECO:0007669"/>
    <property type="project" value="UniProtKB-EC"/>
</dbReference>
<evidence type="ECO:0000256" key="7">
    <source>
        <dbReference type="ARBA" id="ARBA00022692"/>
    </source>
</evidence>
<dbReference type="EMBL" id="AP018348">
    <property type="protein sequence ID" value="BBD71093.1"/>
    <property type="molecule type" value="Genomic_DNA"/>
</dbReference>